<evidence type="ECO:0000313" key="1">
    <source>
        <dbReference type="EMBL" id="CAA9252880.1"/>
    </source>
</evidence>
<proteinExistence type="predicted"/>
<reference evidence="1" key="1">
    <citation type="submission" date="2020-02" db="EMBL/GenBank/DDBJ databases">
        <authorList>
            <person name="Meier V. D."/>
        </authorList>
    </citation>
    <scope>NUCLEOTIDE SEQUENCE</scope>
    <source>
        <strain evidence="1">AVDCRST_MAG92</strain>
    </source>
</reference>
<dbReference type="EMBL" id="CADCTM010000314">
    <property type="protein sequence ID" value="CAA9252880.1"/>
    <property type="molecule type" value="Genomic_DNA"/>
</dbReference>
<organism evidence="1">
    <name type="scientific">uncultured Coleofasciculus sp</name>
    <dbReference type="NCBI Taxonomy" id="1267456"/>
    <lineage>
        <taxon>Bacteria</taxon>
        <taxon>Bacillati</taxon>
        <taxon>Cyanobacteriota</taxon>
        <taxon>Cyanophyceae</taxon>
        <taxon>Coleofasciculales</taxon>
        <taxon>Coleofasciculaceae</taxon>
        <taxon>Coleofasciculus</taxon>
        <taxon>environmental samples</taxon>
    </lineage>
</organism>
<name>A0A6J4IKK4_9CYAN</name>
<accession>A0A6J4IKK4</accession>
<gene>
    <name evidence="1" type="ORF">AVDCRST_MAG92-2085</name>
</gene>
<protein>
    <submittedName>
        <fullName evidence="1">Uncharacterized protein</fullName>
    </submittedName>
</protein>
<sequence length="40" mass="4467">FLGRFMANSRLASVLRVFSNFTLTRVTKEGYIKSGGMVIV</sequence>
<feature type="non-terminal residue" evidence="1">
    <location>
        <position position="1"/>
    </location>
</feature>
<dbReference type="AlphaFoldDB" id="A0A6J4IKK4"/>